<dbReference type="InterPro" id="IPR039424">
    <property type="entry name" value="SBP_5"/>
</dbReference>
<dbReference type="GO" id="GO:0015833">
    <property type="term" value="P:peptide transport"/>
    <property type="evidence" value="ECO:0007669"/>
    <property type="project" value="TreeGrafter"/>
</dbReference>
<dbReference type="PANTHER" id="PTHR30290">
    <property type="entry name" value="PERIPLASMIC BINDING COMPONENT OF ABC TRANSPORTER"/>
    <property type="match status" value="1"/>
</dbReference>
<keyword evidence="3" id="KW-0732">Signal</keyword>
<dbReference type="GO" id="GO:0043190">
    <property type="term" value="C:ATP-binding cassette (ABC) transporter complex"/>
    <property type="evidence" value="ECO:0007669"/>
    <property type="project" value="InterPro"/>
</dbReference>
<evidence type="ECO:0000256" key="1">
    <source>
        <dbReference type="ARBA" id="ARBA00005695"/>
    </source>
</evidence>
<organism evidence="5">
    <name type="scientific">Thermomicrobium roseum</name>
    <dbReference type="NCBI Taxonomy" id="500"/>
    <lineage>
        <taxon>Bacteria</taxon>
        <taxon>Pseudomonadati</taxon>
        <taxon>Thermomicrobiota</taxon>
        <taxon>Thermomicrobia</taxon>
        <taxon>Thermomicrobiales</taxon>
        <taxon>Thermomicrobiaceae</taxon>
        <taxon>Thermomicrobium</taxon>
    </lineage>
</organism>
<dbReference type="Gene3D" id="3.10.105.10">
    <property type="entry name" value="Dipeptide-binding Protein, Domain 3"/>
    <property type="match status" value="1"/>
</dbReference>
<comment type="similarity">
    <text evidence="1">Belongs to the bacterial solute-binding protein 5 family.</text>
</comment>
<dbReference type="InterPro" id="IPR000914">
    <property type="entry name" value="SBP_5_dom"/>
</dbReference>
<name>A0A7C1JTX4_THERO</name>
<comment type="caution">
    <text evidence="5">The sequence shown here is derived from an EMBL/GenBank/DDBJ whole genome shotgun (WGS) entry which is preliminary data.</text>
</comment>
<proteinExistence type="inferred from homology"/>
<evidence type="ECO:0000256" key="3">
    <source>
        <dbReference type="ARBA" id="ARBA00022729"/>
    </source>
</evidence>
<evidence type="ECO:0000256" key="2">
    <source>
        <dbReference type="ARBA" id="ARBA00022448"/>
    </source>
</evidence>
<gene>
    <name evidence="5" type="ORF">ENP47_04480</name>
</gene>
<sequence>MRRSWARRWPVWLVTSIILIALSAGLAVFRFQPTGEASSGPPVPTPDEGTRQPTVSVAAVSGGTFRQGLIGRIETLNPLIMRSTAERAVSVLLFEGLVWVDGSGIPQPALADRWEASEDGLEYTVHLRDDALWHDGQPVTARDVLFTVRLIQAPDFPGDPTLADFWRSVQVAVIDARTVRFRLAEPYAPFPTYLALPIVPEHLLEGTLPTDLSRSSFSVHPIGSGPYRLERADLRTGTIELVRFDGYQRPQPIFERVTIRLFESAEEALTAFREGELDALEPVPWKAIQDGQLLGKHARIYAPSLAGFTALFLNGQAQFFTDVRVRQALSLAIDRERLIRDVLGGQAEPGNGPIPPASWAYQEQDYRYDPAAAVRLLRDAGWEDRDGDGIVDKEGLSFRFTLLVNVDDPQRVAVAQAVAQQLAEVGLSVTVQPIAAPSLERQLLDREFTAAVFGWMSTSGDPDMFELWHSTQAEGGANITSFRSRTVDILLEQARRSLDRSERRSLYVEFQRLFAEYVPAIVLYYPRYCFVVSDRIGGVDASPLVAPEDHFRQLPRWYRVER</sequence>
<feature type="domain" description="Solute-binding protein family 5" evidence="4">
    <location>
        <begin position="106"/>
        <end position="465"/>
    </location>
</feature>
<dbReference type="EMBL" id="DSJL01000009">
    <property type="protein sequence ID" value="HEF64841.1"/>
    <property type="molecule type" value="Genomic_DNA"/>
</dbReference>
<reference evidence="5" key="1">
    <citation type="journal article" date="2020" name="mSystems">
        <title>Genome- and Community-Level Interaction Insights into Carbon Utilization and Element Cycling Functions of Hydrothermarchaeota in Hydrothermal Sediment.</title>
        <authorList>
            <person name="Zhou Z."/>
            <person name="Liu Y."/>
            <person name="Xu W."/>
            <person name="Pan J."/>
            <person name="Luo Z.H."/>
            <person name="Li M."/>
        </authorList>
    </citation>
    <scope>NUCLEOTIDE SEQUENCE [LARGE SCALE GENOMIC DNA]</scope>
    <source>
        <strain evidence="5">SpSt-222</strain>
    </source>
</reference>
<dbReference type="SUPFAM" id="SSF53850">
    <property type="entry name" value="Periplasmic binding protein-like II"/>
    <property type="match status" value="1"/>
</dbReference>
<dbReference type="Gene3D" id="3.40.190.10">
    <property type="entry name" value="Periplasmic binding protein-like II"/>
    <property type="match status" value="1"/>
</dbReference>
<dbReference type="InterPro" id="IPR030678">
    <property type="entry name" value="Peptide/Ni-bd"/>
</dbReference>
<dbReference type="Gene3D" id="3.90.76.10">
    <property type="entry name" value="Dipeptide-binding Protein, Domain 1"/>
    <property type="match status" value="1"/>
</dbReference>
<dbReference type="AlphaFoldDB" id="A0A7C1JTX4"/>
<accession>A0A7C1JTX4</accession>
<evidence type="ECO:0000313" key="5">
    <source>
        <dbReference type="EMBL" id="HEF64841.1"/>
    </source>
</evidence>
<dbReference type="PIRSF" id="PIRSF002741">
    <property type="entry name" value="MppA"/>
    <property type="match status" value="1"/>
</dbReference>
<keyword evidence="2" id="KW-0813">Transport</keyword>
<evidence type="ECO:0000259" key="4">
    <source>
        <dbReference type="Pfam" id="PF00496"/>
    </source>
</evidence>
<dbReference type="GO" id="GO:0030288">
    <property type="term" value="C:outer membrane-bounded periplasmic space"/>
    <property type="evidence" value="ECO:0007669"/>
    <property type="project" value="UniProtKB-ARBA"/>
</dbReference>
<dbReference type="PANTHER" id="PTHR30290:SF9">
    <property type="entry name" value="OLIGOPEPTIDE-BINDING PROTEIN APPA"/>
    <property type="match status" value="1"/>
</dbReference>
<dbReference type="GO" id="GO:1904680">
    <property type="term" value="F:peptide transmembrane transporter activity"/>
    <property type="evidence" value="ECO:0007669"/>
    <property type="project" value="TreeGrafter"/>
</dbReference>
<protein>
    <submittedName>
        <fullName evidence="5">Peptide ABC transporter substrate-binding protein</fullName>
    </submittedName>
</protein>
<dbReference type="Pfam" id="PF00496">
    <property type="entry name" value="SBP_bac_5"/>
    <property type="match status" value="1"/>
</dbReference>